<evidence type="ECO:0000256" key="1">
    <source>
        <dbReference type="ARBA" id="ARBA00001968"/>
    </source>
</evidence>
<sequence length="401" mass="46154">MTLWNCFCYLWLYFSDSCTSSDDFDIELDEMELVATGYLFYYSRVNRPQRKSPPTICTYLKDLLEGPVEDCRDLLRMDKHVFHKLSEILRGKGLLRDTPSVLVEEQVAIFLSIVGHNQRIRVVQERFQRSCETISRHFNTVLKAVKSLSCEFLQPPPLETPPEIVNTKRLYPYFKDCIGVIDGLQIPAHLPANNQSRFQNKKGILTQNVLAACTFDLQFIFVYPGWEGSVEDSRILRAVLDDPNQNFPQALKGKYYLVDRDYTNTEGFIAPYPGKRYCLHEFRGASKMPKNAHDLFNHRHNCLSNIMQRSFSILKTRFPILKSAPQYPFHVQRDLVIATCALHNFIKREDGIHDWLFATGAEDAALVEEPCGKEEEEELQLLHLDSTPVELVADSLCGMTS</sequence>
<evidence type="ECO:0000256" key="8">
    <source>
        <dbReference type="SAM" id="SignalP"/>
    </source>
</evidence>
<dbReference type="InterPro" id="IPR058353">
    <property type="entry name" value="DUF8040"/>
</dbReference>
<reference evidence="11 12" key="1">
    <citation type="submission" date="2024-04" db="EMBL/GenBank/DDBJ databases">
        <title>Genome assembly C_amara_ONT_v2.</title>
        <authorList>
            <person name="Yant L."/>
            <person name="Moore C."/>
            <person name="Slenker M."/>
        </authorList>
    </citation>
    <scope>NUCLEOTIDE SEQUENCE [LARGE SCALE GENOMIC DNA]</scope>
    <source>
        <tissue evidence="11">Leaf</tissue>
    </source>
</reference>
<feature type="domain" description="DUF8040" evidence="10">
    <location>
        <begin position="58"/>
        <end position="146"/>
    </location>
</feature>
<dbReference type="GO" id="GO:0016787">
    <property type="term" value="F:hydrolase activity"/>
    <property type="evidence" value="ECO:0007669"/>
    <property type="project" value="UniProtKB-KW"/>
</dbReference>
<dbReference type="PANTHER" id="PTHR22930">
    <property type="match status" value="1"/>
</dbReference>
<dbReference type="Proteomes" id="UP001558713">
    <property type="component" value="Unassembled WGS sequence"/>
</dbReference>
<dbReference type="Pfam" id="PF26138">
    <property type="entry name" value="DUF8040"/>
    <property type="match status" value="1"/>
</dbReference>
<dbReference type="AlphaFoldDB" id="A0ABD0Z9A6"/>
<keyword evidence="12" id="KW-1185">Reference proteome</keyword>
<evidence type="ECO:0000259" key="10">
    <source>
        <dbReference type="Pfam" id="PF26138"/>
    </source>
</evidence>
<protein>
    <recommendedName>
        <fullName evidence="13">DDE Tnp4 domain-containing protein</fullName>
    </recommendedName>
</protein>
<keyword evidence="5" id="KW-0479">Metal-binding</keyword>
<name>A0ABD0Z9A6_CARAN</name>
<keyword evidence="8" id="KW-0732">Signal</keyword>
<evidence type="ECO:0000313" key="12">
    <source>
        <dbReference type="Proteomes" id="UP001558713"/>
    </source>
</evidence>
<comment type="subcellular location">
    <subcellularLocation>
        <location evidence="2">Nucleus</location>
    </subcellularLocation>
</comment>
<evidence type="ECO:0000256" key="4">
    <source>
        <dbReference type="ARBA" id="ARBA00022722"/>
    </source>
</evidence>
<feature type="chain" id="PRO_5044879173" description="DDE Tnp4 domain-containing protein" evidence="8">
    <location>
        <begin position="22"/>
        <end position="401"/>
    </location>
</feature>
<organism evidence="11 12">
    <name type="scientific">Cardamine amara subsp. amara</name>
    <dbReference type="NCBI Taxonomy" id="228776"/>
    <lineage>
        <taxon>Eukaryota</taxon>
        <taxon>Viridiplantae</taxon>
        <taxon>Streptophyta</taxon>
        <taxon>Embryophyta</taxon>
        <taxon>Tracheophyta</taxon>
        <taxon>Spermatophyta</taxon>
        <taxon>Magnoliopsida</taxon>
        <taxon>eudicotyledons</taxon>
        <taxon>Gunneridae</taxon>
        <taxon>Pentapetalae</taxon>
        <taxon>rosids</taxon>
        <taxon>malvids</taxon>
        <taxon>Brassicales</taxon>
        <taxon>Brassicaceae</taxon>
        <taxon>Cardamineae</taxon>
        <taxon>Cardamine</taxon>
    </lineage>
</organism>
<proteinExistence type="inferred from homology"/>
<evidence type="ECO:0000256" key="2">
    <source>
        <dbReference type="ARBA" id="ARBA00004123"/>
    </source>
</evidence>
<accession>A0ABD0Z9A6</accession>
<dbReference type="InterPro" id="IPR045249">
    <property type="entry name" value="HARBI1-like"/>
</dbReference>
<comment type="similarity">
    <text evidence="3">Belongs to the HARBI1 family.</text>
</comment>
<dbReference type="Pfam" id="PF13359">
    <property type="entry name" value="DDE_Tnp_4"/>
    <property type="match status" value="1"/>
</dbReference>
<dbReference type="InterPro" id="IPR027806">
    <property type="entry name" value="HARBI1_dom"/>
</dbReference>
<feature type="domain" description="DDE Tnp4" evidence="9">
    <location>
        <begin position="181"/>
        <end position="344"/>
    </location>
</feature>
<dbReference type="EMBL" id="JBANAX010000858">
    <property type="protein sequence ID" value="KAL1191263.1"/>
    <property type="molecule type" value="Genomic_DNA"/>
</dbReference>
<keyword evidence="4" id="KW-0540">Nuclease</keyword>
<evidence type="ECO:0000259" key="9">
    <source>
        <dbReference type="Pfam" id="PF13359"/>
    </source>
</evidence>
<gene>
    <name evidence="11" type="ORF">V5N11_001496</name>
</gene>
<evidence type="ECO:0000256" key="7">
    <source>
        <dbReference type="ARBA" id="ARBA00023242"/>
    </source>
</evidence>
<feature type="signal peptide" evidence="8">
    <location>
        <begin position="1"/>
        <end position="21"/>
    </location>
</feature>
<dbReference type="GO" id="GO:0005634">
    <property type="term" value="C:nucleus"/>
    <property type="evidence" value="ECO:0007669"/>
    <property type="project" value="UniProtKB-SubCell"/>
</dbReference>
<dbReference type="GO" id="GO:0004518">
    <property type="term" value="F:nuclease activity"/>
    <property type="evidence" value="ECO:0007669"/>
    <property type="project" value="UniProtKB-KW"/>
</dbReference>
<evidence type="ECO:0000313" key="11">
    <source>
        <dbReference type="EMBL" id="KAL1191263.1"/>
    </source>
</evidence>
<dbReference type="PANTHER" id="PTHR22930:SF259">
    <property type="entry name" value="OS08G0106900 PROTEIN"/>
    <property type="match status" value="1"/>
</dbReference>
<comment type="caution">
    <text evidence="11">The sequence shown here is derived from an EMBL/GenBank/DDBJ whole genome shotgun (WGS) entry which is preliminary data.</text>
</comment>
<evidence type="ECO:0000256" key="5">
    <source>
        <dbReference type="ARBA" id="ARBA00022723"/>
    </source>
</evidence>
<keyword evidence="7" id="KW-0539">Nucleus</keyword>
<keyword evidence="6" id="KW-0378">Hydrolase</keyword>
<evidence type="ECO:0000256" key="3">
    <source>
        <dbReference type="ARBA" id="ARBA00006958"/>
    </source>
</evidence>
<comment type="cofactor">
    <cofactor evidence="1">
        <name>a divalent metal cation</name>
        <dbReference type="ChEBI" id="CHEBI:60240"/>
    </cofactor>
</comment>
<evidence type="ECO:0000256" key="6">
    <source>
        <dbReference type="ARBA" id="ARBA00022801"/>
    </source>
</evidence>
<evidence type="ECO:0008006" key="13">
    <source>
        <dbReference type="Google" id="ProtNLM"/>
    </source>
</evidence>
<dbReference type="GO" id="GO:0046872">
    <property type="term" value="F:metal ion binding"/>
    <property type="evidence" value="ECO:0007669"/>
    <property type="project" value="UniProtKB-KW"/>
</dbReference>